<feature type="domain" description="HhH-GPD" evidence="8">
    <location>
        <begin position="50"/>
        <end position="203"/>
    </location>
</feature>
<keyword evidence="4 7" id="KW-0456">Lyase</keyword>
<name>A0A7C4RZF0_FERPE</name>
<sequence length="208" mass="24755">MHSVNKLLENLESIRDEARPLVESRWEEFEKLRREGTEEDLFSELCFCILTANWSAQGGIKAQKIIGRGFVYMSKEELASKLREVGHRYPEARAEYIISNRWIIGKLKELIEQDDPREYIVKNVKGLGWKESSHFLRNTAFTNYAILDKHVLRIMNKYGLIEEIPKGWTKKRYLDYEERLRKVADMFGEHLGKFDLYLWYMIKKTVDK</sequence>
<dbReference type="InterPro" id="IPR023170">
    <property type="entry name" value="HhH_base_excis_C"/>
</dbReference>
<dbReference type="NCBIfam" id="NF002305">
    <property type="entry name" value="PRK01229.1"/>
    <property type="match status" value="1"/>
</dbReference>
<dbReference type="GO" id="GO:0140078">
    <property type="term" value="F:class I DNA-(apurinic or apyrimidinic site) endonuclease activity"/>
    <property type="evidence" value="ECO:0007669"/>
    <property type="project" value="UniProtKB-EC"/>
</dbReference>
<keyword evidence="1 7" id="KW-0227">DNA damage</keyword>
<dbReference type="SUPFAM" id="SSF48150">
    <property type="entry name" value="DNA-glycosylase"/>
    <property type="match status" value="1"/>
</dbReference>
<keyword evidence="6 7" id="KW-0326">Glycosidase</keyword>
<dbReference type="EC" id="3.2.2.-" evidence="7"/>
<dbReference type="HAMAP" id="MF_00241">
    <property type="entry name" value="Ogg"/>
    <property type="match status" value="1"/>
</dbReference>
<evidence type="ECO:0000256" key="6">
    <source>
        <dbReference type="ARBA" id="ARBA00023295"/>
    </source>
</evidence>
<dbReference type="InterPro" id="IPR011257">
    <property type="entry name" value="DNA_glycosylase"/>
</dbReference>
<evidence type="ECO:0000256" key="2">
    <source>
        <dbReference type="ARBA" id="ARBA00022801"/>
    </source>
</evidence>
<dbReference type="GO" id="GO:0006284">
    <property type="term" value="P:base-excision repair"/>
    <property type="evidence" value="ECO:0007669"/>
    <property type="project" value="UniProtKB-UniRule"/>
</dbReference>
<dbReference type="EC" id="4.2.99.18" evidence="7"/>
<feature type="site" description="Important for guanine/8-oxoguanine distinction" evidence="7">
    <location>
        <position position="208"/>
    </location>
</feature>
<comment type="function">
    <text evidence="7">Catalyzes the excision of an oxidatively damaged form of guanine (7,8-dihydro-8-oxoguanine = 8-oxoG) from DNA. Also cleaves the DNA backbone at apurinic/apyrimidinic sites (AP sites).</text>
</comment>
<dbReference type="GO" id="GO:0016799">
    <property type="term" value="F:hydrolase activity, hydrolyzing N-glycosyl compounds"/>
    <property type="evidence" value="ECO:0007669"/>
    <property type="project" value="UniProtKB-UniRule"/>
</dbReference>
<comment type="caution">
    <text evidence="10">The sequence shown here is derived from an EMBL/GenBank/DDBJ whole genome shotgun (WGS) entry which is preliminary data.</text>
</comment>
<protein>
    <recommendedName>
        <fullName evidence="7">8-oxoguanine DNA glycosylase/AP lyase</fullName>
    </recommendedName>
    <domain>
        <recommendedName>
            <fullName evidence="7">8-oxoguanine DNA glycosylase</fullName>
            <shortName evidence="7">8-oxoG DNA glycosylase</shortName>
            <ecNumber evidence="7">3.2.2.-</ecNumber>
        </recommendedName>
    </domain>
    <domain>
        <recommendedName>
            <fullName evidence="7">DNA-(apurinic or apyrimidinic site) lyase</fullName>
            <shortName evidence="7">AP lyase</shortName>
            <ecNumber evidence="7">4.2.99.18</ecNumber>
        </recommendedName>
    </domain>
</protein>
<organism evidence="10">
    <name type="scientific">Fervidobacterium pennivorans</name>
    <dbReference type="NCBI Taxonomy" id="93466"/>
    <lineage>
        <taxon>Bacteria</taxon>
        <taxon>Thermotogati</taxon>
        <taxon>Thermotogota</taxon>
        <taxon>Thermotogae</taxon>
        <taxon>Thermotogales</taxon>
        <taxon>Fervidobacteriaceae</taxon>
        <taxon>Fervidobacterium</taxon>
    </lineage>
</organism>
<evidence type="ECO:0000256" key="5">
    <source>
        <dbReference type="ARBA" id="ARBA00023268"/>
    </source>
</evidence>
<dbReference type="Gene3D" id="1.10.1670.10">
    <property type="entry name" value="Helix-hairpin-Helix base-excision DNA repair enzymes (C-terminal)"/>
    <property type="match status" value="1"/>
</dbReference>
<comment type="similarity">
    <text evidence="7">Belongs to the type-2 OGG1 family.</text>
</comment>
<evidence type="ECO:0000256" key="3">
    <source>
        <dbReference type="ARBA" id="ARBA00023204"/>
    </source>
</evidence>
<evidence type="ECO:0000256" key="4">
    <source>
        <dbReference type="ARBA" id="ARBA00023239"/>
    </source>
</evidence>
<proteinExistence type="inferred from homology"/>
<evidence type="ECO:0000256" key="1">
    <source>
        <dbReference type="ARBA" id="ARBA00022763"/>
    </source>
</evidence>
<dbReference type="InterPro" id="IPR012092">
    <property type="entry name" value="DNA_glyclase/AP_lyase_Ogg"/>
</dbReference>
<dbReference type="EMBL" id="DSZT01000275">
    <property type="protein sequence ID" value="HGU42914.1"/>
    <property type="molecule type" value="Genomic_DNA"/>
</dbReference>
<gene>
    <name evidence="7" type="primary">ogg</name>
    <name evidence="10" type="ORF">ENT72_08420</name>
    <name evidence="9" type="ORF">ENU12_08430</name>
</gene>
<dbReference type="SMART" id="SM00478">
    <property type="entry name" value="ENDO3c"/>
    <property type="match status" value="1"/>
</dbReference>
<evidence type="ECO:0000256" key="7">
    <source>
        <dbReference type="HAMAP-Rule" id="MF_00241"/>
    </source>
</evidence>
<keyword evidence="2 7" id="KW-0378">Hydrolase</keyword>
<keyword evidence="3 7" id="KW-0234">DNA repair</keyword>
<dbReference type="EMBL" id="DTBH01000170">
    <property type="protein sequence ID" value="HGQ77903.1"/>
    <property type="molecule type" value="Genomic_DNA"/>
</dbReference>
<evidence type="ECO:0000313" key="10">
    <source>
        <dbReference type="EMBL" id="HGU42914.1"/>
    </source>
</evidence>
<keyword evidence="5 7" id="KW-0511">Multifunctional enzyme</keyword>
<evidence type="ECO:0000313" key="9">
    <source>
        <dbReference type="EMBL" id="HGQ77903.1"/>
    </source>
</evidence>
<dbReference type="AlphaFoldDB" id="A0A7C4RZF0"/>
<feature type="active site" evidence="7">
    <location>
        <position position="130"/>
    </location>
</feature>
<dbReference type="Pfam" id="PF22175">
    <property type="entry name" value="Ogg-HhH"/>
    <property type="match status" value="1"/>
</dbReference>
<feature type="active site" evidence="7">
    <location>
        <position position="148"/>
    </location>
</feature>
<reference evidence="10" key="1">
    <citation type="journal article" date="2020" name="mSystems">
        <title>Genome- and Community-Level Interaction Insights into Carbon Utilization and Element Cycling Functions of Hydrothermarchaeota in Hydrothermal Sediment.</title>
        <authorList>
            <person name="Zhou Z."/>
            <person name="Liu Y."/>
            <person name="Xu W."/>
            <person name="Pan J."/>
            <person name="Luo Z.H."/>
            <person name="Li M."/>
        </authorList>
    </citation>
    <scope>NUCLEOTIDE SEQUENCE [LARGE SCALE GENOMIC DNA]</scope>
    <source>
        <strain evidence="10">SpSt-604</strain>
        <strain evidence="9">SpSt-640</strain>
    </source>
</reference>
<evidence type="ECO:0000259" key="8">
    <source>
        <dbReference type="SMART" id="SM00478"/>
    </source>
</evidence>
<dbReference type="Gene3D" id="1.10.340.30">
    <property type="entry name" value="Hypothetical protein, domain 2"/>
    <property type="match status" value="1"/>
</dbReference>
<dbReference type="CDD" id="cd00056">
    <property type="entry name" value="ENDO3c"/>
    <property type="match status" value="1"/>
</dbReference>
<dbReference type="PIRSF" id="PIRSF005954">
    <property type="entry name" value="Thrmst_ogg"/>
    <property type="match status" value="1"/>
</dbReference>
<dbReference type="InterPro" id="IPR003265">
    <property type="entry name" value="HhH-GPD_domain"/>
</dbReference>
<comment type="catalytic activity">
    <reaction evidence="7">
        <text>2'-deoxyribonucleotide-(2'-deoxyribose 5'-phosphate)-2'-deoxyribonucleotide-DNA = a 3'-end 2'-deoxyribonucleotide-(2,3-dehydro-2,3-deoxyribose 5'-phosphate)-DNA + a 5'-end 5'-phospho-2'-deoxyribonucleoside-DNA + H(+)</text>
        <dbReference type="Rhea" id="RHEA:66592"/>
        <dbReference type="Rhea" id="RHEA-COMP:13180"/>
        <dbReference type="Rhea" id="RHEA-COMP:16897"/>
        <dbReference type="Rhea" id="RHEA-COMP:17067"/>
        <dbReference type="ChEBI" id="CHEBI:15378"/>
        <dbReference type="ChEBI" id="CHEBI:136412"/>
        <dbReference type="ChEBI" id="CHEBI:157695"/>
        <dbReference type="ChEBI" id="CHEBI:167181"/>
        <dbReference type="EC" id="4.2.99.18"/>
    </reaction>
</comment>
<accession>A0A7C4RZF0</accession>